<evidence type="ECO:0000313" key="2">
    <source>
        <dbReference type="EMBL" id="GBL55556.1"/>
    </source>
</evidence>
<name>A0A4Y1ZKS2_ARAVE</name>
<sequence length="72" mass="8046">SSDRRPYKMVHLHHSISSPSTVRSPTIVESKSCQPKHIRSSKVTAPTPPSLKWTLQWFCGFADNLTSHASNT</sequence>
<protein>
    <submittedName>
        <fullName evidence="2">Uncharacterized protein</fullName>
    </submittedName>
</protein>
<comment type="caution">
    <text evidence="2">The sequence shown here is derived from an EMBL/GenBank/DDBJ whole genome shotgun (WGS) entry which is preliminary data.</text>
</comment>
<feature type="region of interest" description="Disordered" evidence="1">
    <location>
        <begin position="1"/>
        <end position="25"/>
    </location>
</feature>
<keyword evidence="3" id="KW-1185">Reference proteome</keyword>
<gene>
    <name evidence="2" type="ORF">AVEN_122497_1</name>
</gene>
<proteinExistence type="predicted"/>
<feature type="non-terminal residue" evidence="2">
    <location>
        <position position="1"/>
    </location>
</feature>
<accession>A0A4Y1ZKS2</accession>
<dbReference type="AlphaFoldDB" id="A0A4Y1ZKS2"/>
<reference evidence="2 3" key="1">
    <citation type="journal article" date="2019" name="Sci. Rep.">
        <title>Orb-weaving spider Araneus ventricosus genome elucidates the spidroin gene catalogue.</title>
        <authorList>
            <person name="Kono N."/>
            <person name="Nakamura H."/>
            <person name="Ohtoshi R."/>
            <person name="Moran D.A.P."/>
            <person name="Shinohara A."/>
            <person name="Yoshida Y."/>
            <person name="Fujiwara M."/>
            <person name="Mori M."/>
            <person name="Tomita M."/>
            <person name="Arakawa K."/>
        </authorList>
    </citation>
    <scope>NUCLEOTIDE SEQUENCE [LARGE SCALE GENOMIC DNA]</scope>
</reference>
<evidence type="ECO:0000256" key="1">
    <source>
        <dbReference type="SAM" id="MobiDB-lite"/>
    </source>
</evidence>
<feature type="compositionally biased region" description="Polar residues" evidence="1">
    <location>
        <begin position="15"/>
        <end position="25"/>
    </location>
</feature>
<organism evidence="2 3">
    <name type="scientific">Araneus ventricosus</name>
    <name type="common">Orbweaver spider</name>
    <name type="synonym">Epeira ventricosa</name>
    <dbReference type="NCBI Taxonomy" id="182803"/>
    <lineage>
        <taxon>Eukaryota</taxon>
        <taxon>Metazoa</taxon>
        <taxon>Ecdysozoa</taxon>
        <taxon>Arthropoda</taxon>
        <taxon>Chelicerata</taxon>
        <taxon>Arachnida</taxon>
        <taxon>Araneae</taxon>
        <taxon>Araneomorphae</taxon>
        <taxon>Entelegynae</taxon>
        <taxon>Araneoidea</taxon>
        <taxon>Araneidae</taxon>
        <taxon>Araneus</taxon>
    </lineage>
</organism>
<dbReference type="EMBL" id="BGPR01075469">
    <property type="protein sequence ID" value="GBL55556.1"/>
    <property type="molecule type" value="Genomic_DNA"/>
</dbReference>
<dbReference type="Proteomes" id="UP000499080">
    <property type="component" value="Unassembled WGS sequence"/>
</dbReference>
<evidence type="ECO:0000313" key="3">
    <source>
        <dbReference type="Proteomes" id="UP000499080"/>
    </source>
</evidence>